<feature type="signal peptide" evidence="4">
    <location>
        <begin position="1"/>
        <end position="32"/>
    </location>
</feature>
<dbReference type="AlphaFoldDB" id="A0A0K8TYA5"/>
<feature type="chain" id="PRO_5005520416" evidence="4">
    <location>
        <begin position="33"/>
        <end position="870"/>
    </location>
</feature>
<feature type="region of interest" description="Disordered" evidence="2">
    <location>
        <begin position="813"/>
        <end position="847"/>
    </location>
</feature>
<dbReference type="OrthoDB" id="5867217at2759"/>
<dbReference type="InterPro" id="IPR056953">
    <property type="entry name" value="CUT_N"/>
</dbReference>
<dbReference type="Pfam" id="PF25057">
    <property type="entry name" value="CUT_N"/>
    <property type="match status" value="1"/>
</dbReference>
<dbReference type="SMART" id="SM00241">
    <property type="entry name" value="ZP"/>
    <property type="match status" value="1"/>
</dbReference>
<dbReference type="EMBL" id="GDHF01032845">
    <property type="protein sequence ID" value="JAI19469.1"/>
    <property type="molecule type" value="Transcribed_RNA"/>
</dbReference>
<evidence type="ECO:0000259" key="5">
    <source>
        <dbReference type="PROSITE" id="PS50948"/>
    </source>
</evidence>
<dbReference type="Pfam" id="PF00024">
    <property type="entry name" value="PAN_1"/>
    <property type="match status" value="3"/>
</dbReference>
<dbReference type="FunFam" id="3.50.4.10:FF:000009">
    <property type="entry name" value="GG11699"/>
    <property type="match status" value="1"/>
</dbReference>
<dbReference type="InterPro" id="IPR003609">
    <property type="entry name" value="Pan_app"/>
</dbReference>
<proteinExistence type="predicted"/>
<gene>
    <name evidence="7" type="primary">ELDP2</name>
    <name evidence="7" type="ORF">c0_g3_i4</name>
</gene>
<feature type="compositionally biased region" description="Low complexity" evidence="2">
    <location>
        <begin position="835"/>
        <end position="847"/>
    </location>
</feature>
<sequence>MRHRQHSLHTDNVTTCLLLLSLLIAAPIAAKAARNSRSHLAGNDKPSVAAAAATAKAAGYQAQSVEENEDVGYSAAIVTSEVNKTAKEDSLAALENNENVGPAQGEDKTKTTNTAEQLEQENKELQLDIDDEDMEFIDKAGDENDIANDKESSFQKCDNELIGFEITTGYVFSAPGKLLTSMPGTLMLTDCLDACRKNAACHAANYETGLCVLFSANADKLPGALAKSQFPVFTLYAQKSCLDQRPCSRAWYIDRVQGYKLNGYTKHKFPAETRRNCIQLCLGQTEFTCRSANFDRITKTCELSEMDRMTLSGTSAFQQQDTVDYLENNCADEPNKLCEFKRLPGRILKTVDSVYQDIGSFDECRDLCLNAPYRCHSYDYGDTGDMVCRLSHHSRITLNDVQDPYLSVPEATTYELSSCYNVTIECGAGDMIARIRTSKLFDGKVYAKGSPKSCAVDVKNSLEFELSMGYQNLECNVRQSNTGRYMNDVVIQHHDTIVTSSDLGLAVTCHYDLTNKSVTNNVLLDIKDDFEPALSEEVIVDSPNVLMKITSRDGSDVLRTAEVGDPLALKFEILDAQSPYEIFVRELVAMDGSDNAEITLIDSNGCPTDQFIMGPIYKSSTSGKVLLAHFDAFKFPTSELVQFRALVTPCMPTCEPVQCNQEDIGGELKSMSSYGRRRRALNVTAFEGAVYTRHELQQQLLEQQHQQLISRQRLLRLRSKRAAVASTSTSQPSQEDMLLVQSIQITDKFGFDKQLQQKHTKTLSNDDNEKALIGGNAGLGYCVNAIGLILALTVFLLAQLAITAVWSYLRQRRRKPTVRESPSSSKAYATRGGNSTKSSTAMSKSSTSTRTESLCKVYDRAFDGRHGRQF</sequence>
<feature type="domain" description="Apple" evidence="5">
    <location>
        <begin position="247"/>
        <end position="330"/>
    </location>
</feature>
<feature type="domain" description="Apple" evidence="5">
    <location>
        <begin position="157"/>
        <end position="241"/>
    </location>
</feature>
<dbReference type="SUPFAM" id="SSF57414">
    <property type="entry name" value="Hairpin loop containing domain-like"/>
    <property type="match status" value="2"/>
</dbReference>
<feature type="transmembrane region" description="Helical" evidence="3">
    <location>
        <begin position="785"/>
        <end position="809"/>
    </location>
</feature>
<evidence type="ECO:0000313" key="7">
    <source>
        <dbReference type="EMBL" id="JAI19469.1"/>
    </source>
</evidence>
<accession>A0A0K8TYA5</accession>
<evidence type="ECO:0000256" key="4">
    <source>
        <dbReference type="SAM" id="SignalP"/>
    </source>
</evidence>
<dbReference type="CDD" id="cd01099">
    <property type="entry name" value="PAN_AP_HGF"/>
    <property type="match status" value="1"/>
</dbReference>
<protein>
    <submittedName>
        <fullName evidence="7">EGF-like domain-containing protein 2</fullName>
    </submittedName>
</protein>
<organism evidence="7">
    <name type="scientific">Bactrocera latifrons</name>
    <name type="common">Malaysian fruit fly</name>
    <name type="synonym">Chaetodacus latifrons</name>
    <dbReference type="NCBI Taxonomy" id="174628"/>
    <lineage>
        <taxon>Eukaryota</taxon>
        <taxon>Metazoa</taxon>
        <taxon>Ecdysozoa</taxon>
        <taxon>Arthropoda</taxon>
        <taxon>Hexapoda</taxon>
        <taxon>Insecta</taxon>
        <taxon>Pterygota</taxon>
        <taxon>Neoptera</taxon>
        <taxon>Endopterygota</taxon>
        <taxon>Diptera</taxon>
        <taxon>Brachycera</taxon>
        <taxon>Muscomorpha</taxon>
        <taxon>Tephritoidea</taxon>
        <taxon>Tephritidae</taxon>
        <taxon>Bactrocera</taxon>
        <taxon>Bactrocera</taxon>
    </lineage>
</organism>
<feature type="domain" description="ZP" evidence="6">
    <location>
        <begin position="425"/>
        <end position="666"/>
    </location>
</feature>
<dbReference type="InterPro" id="IPR001507">
    <property type="entry name" value="ZP_dom"/>
</dbReference>
<feature type="coiled-coil region" evidence="1">
    <location>
        <begin position="108"/>
        <end position="135"/>
    </location>
</feature>
<feature type="domain" description="Apple" evidence="5">
    <location>
        <begin position="338"/>
        <end position="419"/>
    </location>
</feature>
<dbReference type="PROSITE" id="PS50948">
    <property type="entry name" value="PAN"/>
    <property type="match status" value="3"/>
</dbReference>
<name>A0A0K8TYA5_BACLA</name>
<dbReference type="GO" id="GO:0009653">
    <property type="term" value="P:anatomical structure morphogenesis"/>
    <property type="evidence" value="ECO:0007669"/>
    <property type="project" value="TreeGrafter"/>
</dbReference>
<dbReference type="InterPro" id="IPR052774">
    <property type="entry name" value="Celegans_DevNeuronal_Protein"/>
</dbReference>
<evidence type="ECO:0000256" key="2">
    <source>
        <dbReference type="SAM" id="MobiDB-lite"/>
    </source>
</evidence>
<dbReference type="PROSITE" id="PS51034">
    <property type="entry name" value="ZP_2"/>
    <property type="match status" value="1"/>
</dbReference>
<keyword evidence="3" id="KW-1133">Transmembrane helix</keyword>
<reference evidence="7" key="1">
    <citation type="submission" date="2015-06" db="EMBL/GenBank/DDBJ databases">
        <authorList>
            <person name="Hoefler B.C."/>
            <person name="Straight P.D."/>
        </authorList>
    </citation>
    <scope>NUCLEOTIDE SEQUENCE</scope>
</reference>
<keyword evidence="3" id="KW-0472">Membrane</keyword>
<dbReference type="GeneID" id="108966635"/>
<dbReference type="PANTHER" id="PTHR47327">
    <property type="entry name" value="FI18240P1-RELATED"/>
    <property type="match status" value="1"/>
</dbReference>
<evidence type="ECO:0000256" key="1">
    <source>
        <dbReference type="SAM" id="Coils"/>
    </source>
</evidence>
<keyword evidence="4" id="KW-0732">Signal</keyword>
<keyword evidence="1" id="KW-0175">Coiled coil</keyword>
<keyword evidence="3" id="KW-0812">Transmembrane</keyword>
<dbReference type="PANTHER" id="PTHR47327:SF2">
    <property type="entry name" value="FI18240P1-RELATED"/>
    <property type="match status" value="1"/>
</dbReference>
<evidence type="ECO:0000259" key="6">
    <source>
        <dbReference type="PROSITE" id="PS51034"/>
    </source>
</evidence>
<dbReference type="Gene3D" id="3.50.4.10">
    <property type="entry name" value="Hepatocyte Growth Factor"/>
    <property type="match status" value="2"/>
</dbReference>
<dbReference type="SMART" id="SM00473">
    <property type="entry name" value="PAN_AP"/>
    <property type="match status" value="3"/>
</dbReference>
<evidence type="ECO:0000256" key="3">
    <source>
        <dbReference type="SAM" id="Phobius"/>
    </source>
</evidence>